<dbReference type="STRING" id="329884.A0A4U0XK51"/>
<organism evidence="2 3">
    <name type="scientific">Friedmanniomyces simplex</name>
    <dbReference type="NCBI Taxonomy" id="329884"/>
    <lineage>
        <taxon>Eukaryota</taxon>
        <taxon>Fungi</taxon>
        <taxon>Dikarya</taxon>
        <taxon>Ascomycota</taxon>
        <taxon>Pezizomycotina</taxon>
        <taxon>Dothideomycetes</taxon>
        <taxon>Dothideomycetidae</taxon>
        <taxon>Mycosphaerellales</taxon>
        <taxon>Teratosphaeriaceae</taxon>
        <taxon>Friedmanniomyces</taxon>
    </lineage>
</organism>
<evidence type="ECO:0000256" key="1">
    <source>
        <dbReference type="SAM" id="MobiDB-lite"/>
    </source>
</evidence>
<accession>A0A4U0XK51</accession>
<feature type="region of interest" description="Disordered" evidence="1">
    <location>
        <begin position="60"/>
        <end position="149"/>
    </location>
</feature>
<evidence type="ECO:0000313" key="3">
    <source>
        <dbReference type="Proteomes" id="UP000309340"/>
    </source>
</evidence>
<feature type="compositionally biased region" description="Acidic residues" evidence="1">
    <location>
        <begin position="126"/>
        <end position="143"/>
    </location>
</feature>
<protein>
    <submittedName>
        <fullName evidence="2">Uncharacterized protein</fullName>
    </submittedName>
</protein>
<dbReference type="AlphaFoldDB" id="A0A4U0XK51"/>
<dbReference type="Proteomes" id="UP000309340">
    <property type="component" value="Unassembled WGS sequence"/>
</dbReference>
<proteinExistence type="predicted"/>
<sequence length="149" mass="15986">MSTKEKGTFTPRDFELLVGAMSCSKAPIEVDYKKFAEMFEFKNPASAKATWNSLKKKLNKMSEGNAGETEGKAGGVKRKAADADDDAEHDVMAEEAAPAAKKTIKSPAKKGRKAPVKGKGEQAAAADDDEEMPMGDVKDEDDGKVEAEE</sequence>
<keyword evidence="3" id="KW-1185">Reference proteome</keyword>
<comment type="caution">
    <text evidence="2">The sequence shown here is derived from an EMBL/GenBank/DDBJ whole genome shotgun (WGS) entry which is preliminary data.</text>
</comment>
<feature type="compositionally biased region" description="Basic residues" evidence="1">
    <location>
        <begin position="102"/>
        <end position="116"/>
    </location>
</feature>
<dbReference type="EMBL" id="NAJQ01000154">
    <property type="protein sequence ID" value="TKA76761.1"/>
    <property type="molecule type" value="Genomic_DNA"/>
</dbReference>
<name>A0A4U0XK51_9PEZI</name>
<reference evidence="2 3" key="1">
    <citation type="submission" date="2017-03" db="EMBL/GenBank/DDBJ databases">
        <title>Genomes of endolithic fungi from Antarctica.</title>
        <authorList>
            <person name="Coleine C."/>
            <person name="Masonjones S."/>
            <person name="Stajich J.E."/>
        </authorList>
    </citation>
    <scope>NUCLEOTIDE SEQUENCE [LARGE SCALE GENOMIC DNA]</scope>
    <source>
        <strain evidence="2 3">CCFEE 5184</strain>
    </source>
</reference>
<gene>
    <name evidence="2" type="ORF">B0A55_03637</name>
</gene>
<dbReference type="OrthoDB" id="5403747at2759"/>
<evidence type="ECO:0000313" key="2">
    <source>
        <dbReference type="EMBL" id="TKA76761.1"/>
    </source>
</evidence>